<dbReference type="GO" id="GO:0003824">
    <property type="term" value="F:catalytic activity"/>
    <property type="evidence" value="ECO:0007669"/>
    <property type="project" value="InterPro"/>
</dbReference>
<protein>
    <recommendedName>
        <fullName evidence="1">HIT domain-containing protein</fullName>
    </recommendedName>
</protein>
<organism evidence="2">
    <name type="scientific">marine metagenome</name>
    <dbReference type="NCBI Taxonomy" id="408172"/>
    <lineage>
        <taxon>unclassified sequences</taxon>
        <taxon>metagenomes</taxon>
        <taxon>ecological metagenomes</taxon>
    </lineage>
</organism>
<dbReference type="InterPro" id="IPR039384">
    <property type="entry name" value="HINT"/>
</dbReference>
<reference evidence="2" key="1">
    <citation type="submission" date="2018-05" db="EMBL/GenBank/DDBJ databases">
        <authorList>
            <person name="Lanie J.A."/>
            <person name="Ng W.-L."/>
            <person name="Kazmierczak K.M."/>
            <person name="Andrzejewski T.M."/>
            <person name="Davidsen T.M."/>
            <person name="Wayne K.J."/>
            <person name="Tettelin H."/>
            <person name="Glass J.I."/>
            <person name="Rusch D."/>
            <person name="Podicherti R."/>
            <person name="Tsui H.-C.T."/>
            <person name="Winkler M.E."/>
        </authorList>
    </citation>
    <scope>NUCLEOTIDE SEQUENCE</scope>
</reference>
<sequence>VPYDENNIFAKILRGEADAFHVYENDSCLAFLDVMPQSDGHTLVLPKAPAENLFDLDPSIAGVLFQSTQMVARAVRAAFKPDGIVVTQFNGSAAGQSVFHIHMHIIPRYADSNLRGHARRMADTAILEDHAERIRAVLADS</sequence>
<dbReference type="Gene3D" id="3.30.428.10">
    <property type="entry name" value="HIT-like"/>
    <property type="match status" value="1"/>
</dbReference>
<proteinExistence type="predicted"/>
<gene>
    <name evidence="2" type="ORF">METZ01_LOCUS211966</name>
</gene>
<dbReference type="PRINTS" id="PR00332">
    <property type="entry name" value="HISTRIAD"/>
</dbReference>
<name>A0A382F8Z1_9ZZZZ</name>
<dbReference type="GO" id="GO:0009117">
    <property type="term" value="P:nucleotide metabolic process"/>
    <property type="evidence" value="ECO:0007669"/>
    <property type="project" value="TreeGrafter"/>
</dbReference>
<evidence type="ECO:0000259" key="1">
    <source>
        <dbReference type="PROSITE" id="PS51084"/>
    </source>
</evidence>
<dbReference type="InterPro" id="IPR011146">
    <property type="entry name" value="HIT-like"/>
</dbReference>
<dbReference type="AlphaFoldDB" id="A0A382F8Z1"/>
<evidence type="ECO:0000313" key="2">
    <source>
        <dbReference type="EMBL" id="SVB59112.1"/>
    </source>
</evidence>
<dbReference type="PROSITE" id="PS51084">
    <property type="entry name" value="HIT_2"/>
    <property type="match status" value="1"/>
</dbReference>
<accession>A0A382F8Z1</accession>
<dbReference type="CDD" id="cd01277">
    <property type="entry name" value="HINT_subgroup"/>
    <property type="match status" value="1"/>
</dbReference>
<dbReference type="SUPFAM" id="SSF54197">
    <property type="entry name" value="HIT-like"/>
    <property type="match status" value="1"/>
</dbReference>
<dbReference type="InterPro" id="IPR036265">
    <property type="entry name" value="HIT-like_sf"/>
</dbReference>
<dbReference type="EMBL" id="UINC01048505">
    <property type="protein sequence ID" value="SVB59112.1"/>
    <property type="molecule type" value="Genomic_DNA"/>
</dbReference>
<dbReference type="PANTHER" id="PTHR46648">
    <property type="entry name" value="HIT FAMILY PROTEIN 1"/>
    <property type="match status" value="1"/>
</dbReference>
<feature type="domain" description="HIT" evidence="1">
    <location>
        <begin position="8"/>
        <end position="115"/>
    </location>
</feature>
<dbReference type="InterPro" id="IPR001310">
    <property type="entry name" value="Histidine_triad_HIT"/>
</dbReference>
<dbReference type="Pfam" id="PF01230">
    <property type="entry name" value="HIT"/>
    <property type="match status" value="1"/>
</dbReference>
<feature type="non-terminal residue" evidence="2">
    <location>
        <position position="1"/>
    </location>
</feature>
<dbReference type="PANTHER" id="PTHR46648:SF1">
    <property type="entry name" value="ADENOSINE 5'-MONOPHOSPHORAMIDASE HNT1"/>
    <property type="match status" value="1"/>
</dbReference>